<accession>A0A1G9U0T8</accession>
<evidence type="ECO:0000256" key="1">
    <source>
        <dbReference type="SAM" id="Phobius"/>
    </source>
</evidence>
<dbReference type="OrthoDB" id="3183239at2"/>
<dbReference type="CDD" id="cd14360">
    <property type="entry name" value="UBA_NAC_like_bac"/>
    <property type="match status" value="1"/>
</dbReference>
<keyword evidence="3" id="KW-1185">Reference proteome</keyword>
<dbReference type="SUPFAM" id="SSF46934">
    <property type="entry name" value="UBA-like"/>
    <property type="match status" value="1"/>
</dbReference>
<evidence type="ECO:0008006" key="4">
    <source>
        <dbReference type="Google" id="ProtNLM"/>
    </source>
</evidence>
<keyword evidence="1" id="KW-1133">Transmembrane helix</keyword>
<keyword evidence="1" id="KW-0472">Membrane</keyword>
<dbReference type="Proteomes" id="UP000187651">
    <property type="component" value="Unassembled WGS sequence"/>
</dbReference>
<organism evidence="2 3">
    <name type="scientific">Lachnospira pectinoschiza</name>
    <dbReference type="NCBI Taxonomy" id="28052"/>
    <lineage>
        <taxon>Bacteria</taxon>
        <taxon>Bacillati</taxon>
        <taxon>Bacillota</taxon>
        <taxon>Clostridia</taxon>
        <taxon>Lachnospirales</taxon>
        <taxon>Lachnospiraceae</taxon>
        <taxon>Lachnospira</taxon>
    </lineage>
</organism>
<gene>
    <name evidence="2" type="ORF">SAMN05216544_0568</name>
</gene>
<dbReference type="Gene3D" id="1.10.8.10">
    <property type="entry name" value="DNA helicase RuvA subunit, C-terminal domain"/>
    <property type="match status" value="1"/>
</dbReference>
<dbReference type="InterPro" id="IPR009060">
    <property type="entry name" value="UBA-like_sf"/>
</dbReference>
<protein>
    <recommendedName>
        <fullName evidence="4">DUF4342 domain-containing protein</fullName>
    </recommendedName>
</protein>
<evidence type="ECO:0000313" key="3">
    <source>
        <dbReference type="Proteomes" id="UP000187651"/>
    </source>
</evidence>
<reference evidence="3" key="1">
    <citation type="submission" date="2016-10" db="EMBL/GenBank/DDBJ databases">
        <authorList>
            <person name="Varghese N."/>
            <person name="Submissions S."/>
        </authorList>
    </citation>
    <scope>NUCLEOTIDE SEQUENCE [LARGE SCALE GENOMIC DNA]</scope>
    <source>
        <strain evidence="3">M83</strain>
    </source>
</reference>
<sequence>MDKLEKVEKIIEKTGVSYEDAKNALDQCNDDILDAICLLEKEGKIKNSYTASYTSFPGGNETDEKFAKAQADYEKSVKEEKFSDILSSFFKWTKKMVDKSFKICLLVKRRGAELAKIPLFFFLVLIILGFWFFVPVLIIGLFFECRYSFVGLNSEKVDINDVCDKMADGVDDFKKNINK</sequence>
<name>A0A1G9U0T8_9FIRM</name>
<keyword evidence="1" id="KW-0812">Transmembrane</keyword>
<feature type="transmembrane region" description="Helical" evidence="1">
    <location>
        <begin position="119"/>
        <end position="143"/>
    </location>
</feature>
<dbReference type="EMBL" id="FNHZ01000001">
    <property type="protein sequence ID" value="SDM53498.1"/>
    <property type="molecule type" value="Genomic_DNA"/>
</dbReference>
<dbReference type="AlphaFoldDB" id="A0A1G9U0T8"/>
<dbReference type="RefSeq" id="WP_074520821.1">
    <property type="nucleotide sequence ID" value="NZ_FNHZ01000001.1"/>
</dbReference>
<evidence type="ECO:0000313" key="2">
    <source>
        <dbReference type="EMBL" id="SDM53498.1"/>
    </source>
</evidence>
<proteinExistence type="predicted"/>